<dbReference type="PROSITE" id="PS51381">
    <property type="entry name" value="C2_B9"/>
    <property type="match status" value="1"/>
</dbReference>
<evidence type="ECO:0000313" key="6">
    <source>
        <dbReference type="Proteomes" id="UP000887578"/>
    </source>
</evidence>
<comment type="subcellular location">
    <subcellularLocation>
        <location evidence="1">Cytoplasm</location>
        <location evidence="1">Cytoskeleton</location>
        <location evidence="1">Cilium basal body</location>
    </subcellularLocation>
</comment>
<keyword evidence="5" id="KW-0966">Cell projection</keyword>
<dbReference type="InterPro" id="IPR010796">
    <property type="entry name" value="C2_B9-type_dom"/>
</dbReference>
<name>A0A914P4G9_9BILA</name>
<evidence type="ECO:0000256" key="1">
    <source>
        <dbReference type="ARBA" id="ARBA00004120"/>
    </source>
</evidence>
<evidence type="ECO:0000256" key="2">
    <source>
        <dbReference type="ARBA" id="ARBA00022490"/>
    </source>
</evidence>
<dbReference type="Pfam" id="PF07162">
    <property type="entry name" value="B9-C2"/>
    <property type="match status" value="1"/>
</dbReference>
<sequence length="334" mass="38801">MSYFGPLNETSENYDKSDEKELCKITVTNRKEITFEPDLGTRRIETRYGIYHVTIQLPDEIIFHSLDKPHTFDHTDENDGKGIEEDAAAFVLPNPKRIWMHYLIIIDEAIDFPHNGLYIEYKFQLPSNVKFTKNSEQFSHGRTQICFMKEENTNDVAKFSYPIEVTLEFIENEKSDDILKWPQLLCRVISEDYWQRSYVSGYSQLLLPLNIGATEYRVPCWRTADLTNNVSIMRDYFLGQPISVQSLENLGISDSAVDNSICNVGIQAQSSGMLTFKIQTIRQSRQFISKDILRSLQYGNLLAKVGLDGTLHWRIMKVLMQFEEARRQLLKLRS</sequence>
<accession>A0A914P4G9</accession>
<keyword evidence="3" id="KW-0970">Cilium biogenesis/degradation</keyword>
<evidence type="ECO:0000256" key="5">
    <source>
        <dbReference type="ARBA" id="ARBA00023273"/>
    </source>
</evidence>
<protein>
    <submittedName>
        <fullName evidence="7">Meckel syndrome type 1 protein</fullName>
    </submittedName>
</protein>
<dbReference type="PANTHER" id="PTHR12968">
    <property type="entry name" value="B9 DOMAIN-CONTAINING"/>
    <property type="match status" value="1"/>
</dbReference>
<dbReference type="Proteomes" id="UP000887578">
    <property type="component" value="Unplaced"/>
</dbReference>
<dbReference type="WBParaSite" id="PDA_v2.g1277.t1">
    <property type="protein sequence ID" value="PDA_v2.g1277.t1"/>
    <property type="gene ID" value="PDA_v2.g1277"/>
</dbReference>
<evidence type="ECO:0000256" key="3">
    <source>
        <dbReference type="ARBA" id="ARBA00022794"/>
    </source>
</evidence>
<evidence type="ECO:0000256" key="4">
    <source>
        <dbReference type="ARBA" id="ARBA00023212"/>
    </source>
</evidence>
<dbReference type="GO" id="GO:0036038">
    <property type="term" value="C:MKS complex"/>
    <property type="evidence" value="ECO:0007669"/>
    <property type="project" value="TreeGrafter"/>
</dbReference>
<organism evidence="6 7">
    <name type="scientific">Panagrolaimus davidi</name>
    <dbReference type="NCBI Taxonomy" id="227884"/>
    <lineage>
        <taxon>Eukaryota</taxon>
        <taxon>Metazoa</taxon>
        <taxon>Ecdysozoa</taxon>
        <taxon>Nematoda</taxon>
        <taxon>Chromadorea</taxon>
        <taxon>Rhabditida</taxon>
        <taxon>Tylenchina</taxon>
        <taxon>Panagrolaimomorpha</taxon>
        <taxon>Panagrolaimoidea</taxon>
        <taxon>Panagrolaimidae</taxon>
        <taxon>Panagrolaimus</taxon>
    </lineage>
</organism>
<keyword evidence="4" id="KW-0206">Cytoskeleton</keyword>
<evidence type="ECO:0000313" key="7">
    <source>
        <dbReference type="WBParaSite" id="PDA_v2.g1277.t1"/>
    </source>
</evidence>
<keyword evidence="2" id="KW-0963">Cytoplasm</keyword>
<proteinExistence type="predicted"/>
<reference evidence="7" key="1">
    <citation type="submission" date="2022-11" db="UniProtKB">
        <authorList>
            <consortium name="WormBaseParasite"/>
        </authorList>
    </citation>
    <scope>IDENTIFICATION</scope>
</reference>
<dbReference type="AlphaFoldDB" id="A0A914P4G9"/>
<dbReference type="GO" id="GO:0060271">
    <property type="term" value="P:cilium assembly"/>
    <property type="evidence" value="ECO:0007669"/>
    <property type="project" value="TreeGrafter"/>
</dbReference>
<keyword evidence="6" id="KW-1185">Reference proteome</keyword>
<dbReference type="PANTHER" id="PTHR12968:SF4">
    <property type="entry name" value="TECTONIC-LIKE COMPLEX MEMBER MKS1"/>
    <property type="match status" value="1"/>
</dbReference>